<dbReference type="InterPro" id="IPR020849">
    <property type="entry name" value="Small_GTPase_Ras-type"/>
</dbReference>
<feature type="region of interest" description="Disordered" evidence="3">
    <location>
        <begin position="167"/>
        <end position="193"/>
    </location>
</feature>
<dbReference type="Proteomes" id="UP000001542">
    <property type="component" value="Unassembled WGS sequence"/>
</dbReference>
<dbReference type="GO" id="GO:0007165">
    <property type="term" value="P:signal transduction"/>
    <property type="evidence" value="ECO:0007669"/>
    <property type="project" value="InterPro"/>
</dbReference>
<dbReference type="PRINTS" id="PR00449">
    <property type="entry name" value="RASTRNSFRMNG"/>
</dbReference>
<dbReference type="AlphaFoldDB" id="A2DLV4"/>
<dbReference type="GO" id="GO:0019003">
    <property type="term" value="F:GDP binding"/>
    <property type="evidence" value="ECO:0000318"/>
    <property type="project" value="GO_Central"/>
</dbReference>
<dbReference type="InterPro" id="IPR001806">
    <property type="entry name" value="Small_GTPase"/>
</dbReference>
<dbReference type="GO" id="GO:0003924">
    <property type="term" value="F:GTPase activity"/>
    <property type="evidence" value="ECO:0000318"/>
    <property type="project" value="GO_Central"/>
</dbReference>
<dbReference type="SMART" id="SM00175">
    <property type="entry name" value="RAB"/>
    <property type="match status" value="1"/>
</dbReference>
<evidence type="ECO:0000256" key="3">
    <source>
        <dbReference type="SAM" id="MobiDB-lite"/>
    </source>
</evidence>
<evidence type="ECO:0000313" key="5">
    <source>
        <dbReference type="Proteomes" id="UP000001542"/>
    </source>
</evidence>
<dbReference type="SUPFAM" id="SSF52540">
    <property type="entry name" value="P-loop containing nucleoside triphosphate hydrolases"/>
    <property type="match status" value="1"/>
</dbReference>
<dbReference type="PROSITE" id="PS51419">
    <property type="entry name" value="RAB"/>
    <property type="match status" value="1"/>
</dbReference>
<dbReference type="SMART" id="SM00174">
    <property type="entry name" value="RHO"/>
    <property type="match status" value="1"/>
</dbReference>
<protein>
    <submittedName>
        <fullName evidence="4">Small GTP-binding protein, putative</fullName>
    </submittedName>
</protein>
<dbReference type="GO" id="GO:0005886">
    <property type="term" value="C:plasma membrane"/>
    <property type="evidence" value="ECO:0000318"/>
    <property type="project" value="GO_Central"/>
</dbReference>
<organism evidence="4 5">
    <name type="scientific">Trichomonas vaginalis (strain ATCC PRA-98 / G3)</name>
    <dbReference type="NCBI Taxonomy" id="412133"/>
    <lineage>
        <taxon>Eukaryota</taxon>
        <taxon>Metamonada</taxon>
        <taxon>Parabasalia</taxon>
        <taxon>Trichomonadida</taxon>
        <taxon>Trichomonadidae</taxon>
        <taxon>Trichomonas</taxon>
    </lineage>
</organism>
<dbReference type="InterPro" id="IPR027417">
    <property type="entry name" value="P-loop_NTPase"/>
</dbReference>
<evidence type="ECO:0000256" key="2">
    <source>
        <dbReference type="ARBA" id="ARBA00023134"/>
    </source>
</evidence>
<gene>
    <name evidence="4" type="ORF">TVAG_462430</name>
</gene>
<dbReference type="SMART" id="SM00173">
    <property type="entry name" value="RAS"/>
    <property type="match status" value="1"/>
</dbReference>
<dbReference type="RefSeq" id="XP_001579543.1">
    <property type="nucleotide sequence ID" value="XM_001579493.1"/>
</dbReference>
<keyword evidence="1" id="KW-0547">Nucleotide-binding</keyword>
<accession>A2DLV4</accession>
<dbReference type="EMBL" id="DS113217">
    <property type="protein sequence ID" value="EAY18557.1"/>
    <property type="molecule type" value="Genomic_DNA"/>
</dbReference>
<dbReference type="GO" id="GO:0005525">
    <property type="term" value="F:GTP binding"/>
    <property type="evidence" value="ECO:0000318"/>
    <property type="project" value="GO_Central"/>
</dbReference>
<dbReference type="OrthoDB" id="5976022at2759"/>
<dbReference type="KEGG" id="tva:5464063"/>
<evidence type="ECO:0000256" key="1">
    <source>
        <dbReference type="ARBA" id="ARBA00022741"/>
    </source>
</evidence>
<evidence type="ECO:0000313" key="4">
    <source>
        <dbReference type="EMBL" id="EAY18557.1"/>
    </source>
</evidence>
<dbReference type="eggNOG" id="KOG0395">
    <property type="taxonomic scope" value="Eukaryota"/>
</dbReference>
<proteinExistence type="predicted"/>
<dbReference type="InParanoid" id="A2DLV4"/>
<dbReference type="PROSITE" id="PS51421">
    <property type="entry name" value="RAS"/>
    <property type="match status" value="1"/>
</dbReference>
<dbReference type="OMA" id="PCQLDIL"/>
<dbReference type="SMR" id="A2DLV4"/>
<dbReference type="Pfam" id="PF00071">
    <property type="entry name" value="Ras"/>
    <property type="match status" value="1"/>
</dbReference>
<feature type="compositionally biased region" description="Basic and acidic residues" evidence="3">
    <location>
        <begin position="182"/>
        <end position="193"/>
    </location>
</feature>
<dbReference type="STRING" id="5722.A2DLV4"/>
<name>A2DLV4_TRIV3</name>
<reference evidence="4" key="1">
    <citation type="submission" date="2006-10" db="EMBL/GenBank/DDBJ databases">
        <authorList>
            <person name="Amadeo P."/>
            <person name="Zhao Q."/>
            <person name="Wortman J."/>
            <person name="Fraser-Liggett C."/>
            <person name="Carlton J."/>
        </authorList>
    </citation>
    <scope>NUCLEOTIDE SEQUENCE</scope>
    <source>
        <strain evidence="4">G3</strain>
    </source>
</reference>
<keyword evidence="5" id="KW-1185">Reference proteome</keyword>
<keyword evidence="2" id="KW-0342">GTP-binding</keyword>
<dbReference type="NCBIfam" id="TIGR00231">
    <property type="entry name" value="small_GTP"/>
    <property type="match status" value="1"/>
</dbReference>
<dbReference type="InterPro" id="IPR005225">
    <property type="entry name" value="Small_GTP-bd"/>
</dbReference>
<dbReference type="VEuPathDB" id="TrichDB:TVAGG3_1012170"/>
<dbReference type="Gene3D" id="3.40.50.300">
    <property type="entry name" value="P-loop containing nucleotide triphosphate hydrolases"/>
    <property type="match status" value="1"/>
</dbReference>
<dbReference type="PANTHER" id="PTHR24070">
    <property type="entry name" value="RAS, DI-RAS, AND RHEB FAMILY MEMBERS OF SMALL GTPASE SUPERFAMILY"/>
    <property type="match status" value="1"/>
</dbReference>
<reference evidence="4" key="2">
    <citation type="journal article" date="2007" name="Science">
        <title>Draft genome sequence of the sexually transmitted pathogen Trichomonas vaginalis.</title>
        <authorList>
            <person name="Carlton J.M."/>
            <person name="Hirt R.P."/>
            <person name="Silva J.C."/>
            <person name="Delcher A.L."/>
            <person name="Schatz M."/>
            <person name="Zhao Q."/>
            <person name="Wortman J.R."/>
            <person name="Bidwell S.L."/>
            <person name="Alsmark U.C.M."/>
            <person name="Besteiro S."/>
            <person name="Sicheritz-Ponten T."/>
            <person name="Noel C.J."/>
            <person name="Dacks J.B."/>
            <person name="Foster P.G."/>
            <person name="Simillion C."/>
            <person name="Van de Peer Y."/>
            <person name="Miranda-Saavedra D."/>
            <person name="Barton G.J."/>
            <person name="Westrop G.D."/>
            <person name="Mueller S."/>
            <person name="Dessi D."/>
            <person name="Fiori P.L."/>
            <person name="Ren Q."/>
            <person name="Paulsen I."/>
            <person name="Zhang H."/>
            <person name="Bastida-Corcuera F.D."/>
            <person name="Simoes-Barbosa A."/>
            <person name="Brown M.T."/>
            <person name="Hayes R.D."/>
            <person name="Mukherjee M."/>
            <person name="Okumura C.Y."/>
            <person name="Schneider R."/>
            <person name="Smith A.J."/>
            <person name="Vanacova S."/>
            <person name="Villalvazo M."/>
            <person name="Haas B.J."/>
            <person name="Pertea M."/>
            <person name="Feldblyum T.V."/>
            <person name="Utterback T.R."/>
            <person name="Shu C.L."/>
            <person name="Osoegawa K."/>
            <person name="de Jong P.J."/>
            <person name="Hrdy I."/>
            <person name="Horvathova L."/>
            <person name="Zubacova Z."/>
            <person name="Dolezal P."/>
            <person name="Malik S.B."/>
            <person name="Logsdon J.M. Jr."/>
            <person name="Henze K."/>
            <person name="Gupta A."/>
            <person name="Wang C.C."/>
            <person name="Dunne R.L."/>
            <person name="Upcroft J.A."/>
            <person name="Upcroft P."/>
            <person name="White O."/>
            <person name="Salzberg S.L."/>
            <person name="Tang P."/>
            <person name="Chiu C.-H."/>
            <person name="Lee Y.-S."/>
            <person name="Embley T.M."/>
            <person name="Coombs G.H."/>
            <person name="Mottram J.C."/>
            <person name="Tachezy J."/>
            <person name="Fraser-Liggett C.M."/>
            <person name="Johnson P.J."/>
        </authorList>
    </citation>
    <scope>NUCLEOTIDE SEQUENCE [LARGE SCALE GENOMIC DNA]</scope>
    <source>
        <strain evidence="4">G3</strain>
    </source>
</reference>
<sequence>MEEIETYTLVILGSGAVGKTSITIQLIQGRFSAYHDPTFENTYTKYVNIGGDEIKLNILDTAGQDDFECMRDTYIRQGHGFLLVFALNDMQSFDKMIEIYRRIKEIKDSYTPPVLICANKCDFPTWEVNKENFIDFCESQKLKYNFTSALTGENIVKSFEDISKMMRKQNPDSNYGKSKPKPSKDEDANCCRI</sequence>
<dbReference type="VEuPathDB" id="TrichDB:TVAG_462430"/>